<dbReference type="InterPro" id="IPR050109">
    <property type="entry name" value="HTH-type_TetR-like_transc_reg"/>
</dbReference>
<dbReference type="Pfam" id="PF00440">
    <property type="entry name" value="TetR_N"/>
    <property type="match status" value="1"/>
</dbReference>
<evidence type="ECO:0000256" key="5">
    <source>
        <dbReference type="SAM" id="MobiDB-lite"/>
    </source>
</evidence>
<evidence type="ECO:0000256" key="4">
    <source>
        <dbReference type="PROSITE-ProRule" id="PRU00335"/>
    </source>
</evidence>
<keyword evidence="2 4" id="KW-0238">DNA-binding</keyword>
<dbReference type="Proteomes" id="UP000695264">
    <property type="component" value="Unassembled WGS sequence"/>
</dbReference>
<comment type="caution">
    <text evidence="7">The sequence shown here is derived from an EMBL/GenBank/DDBJ whole genome shotgun (WGS) entry which is preliminary data.</text>
</comment>
<keyword evidence="1" id="KW-0805">Transcription regulation</keyword>
<evidence type="ECO:0000313" key="7">
    <source>
        <dbReference type="EMBL" id="NJP99322.1"/>
    </source>
</evidence>
<dbReference type="PANTHER" id="PTHR30055:SF148">
    <property type="entry name" value="TETR-FAMILY TRANSCRIPTIONAL REGULATOR"/>
    <property type="match status" value="1"/>
</dbReference>
<dbReference type="SUPFAM" id="SSF48498">
    <property type="entry name" value="Tetracyclin repressor-like, C-terminal domain"/>
    <property type="match status" value="1"/>
</dbReference>
<evidence type="ECO:0000256" key="3">
    <source>
        <dbReference type="ARBA" id="ARBA00023163"/>
    </source>
</evidence>
<evidence type="ECO:0000256" key="2">
    <source>
        <dbReference type="ARBA" id="ARBA00023125"/>
    </source>
</evidence>
<feature type="DNA-binding region" description="H-T-H motif" evidence="4">
    <location>
        <begin position="81"/>
        <end position="100"/>
    </location>
</feature>
<dbReference type="InterPro" id="IPR011075">
    <property type="entry name" value="TetR_C"/>
</dbReference>
<feature type="compositionally biased region" description="Gly residues" evidence="5">
    <location>
        <begin position="45"/>
        <end position="54"/>
    </location>
</feature>
<dbReference type="EMBL" id="JAATEN010000001">
    <property type="protein sequence ID" value="NJP99322.1"/>
    <property type="molecule type" value="Genomic_DNA"/>
</dbReference>
<evidence type="ECO:0000259" key="6">
    <source>
        <dbReference type="PROSITE" id="PS50977"/>
    </source>
</evidence>
<dbReference type="RefSeq" id="WP_168099913.1">
    <property type="nucleotide sequence ID" value="NZ_JAATEN010000001.1"/>
</dbReference>
<dbReference type="Gene3D" id="1.10.357.10">
    <property type="entry name" value="Tetracycline Repressor, domain 2"/>
    <property type="match status" value="1"/>
</dbReference>
<sequence>MADLHAARGQMPGEPADTARGTHGNPARKGDPTEAARPGEAGDTGESGGTGAAGERGPRRREEIFAAVLDLLADGGYDALTVERVAEHARVNKTTIYRWWGCRENLLRDCLLHSGVLSLSAPDTGSLRGDLIALAAVLRDRLREERTRALVEAALVGAARDQPLRELLVALLDERLVRRLPVLERAAARGELPPGFDPRPLADALAGALWVQLLLRRRPPTEEFGRSLLDLVLDGCGTGR</sequence>
<feature type="domain" description="HTH tetR-type" evidence="6">
    <location>
        <begin position="58"/>
        <end position="118"/>
    </location>
</feature>
<gene>
    <name evidence="7" type="ORF">HCK00_01830</name>
</gene>
<dbReference type="PROSITE" id="PS50977">
    <property type="entry name" value="HTH_TETR_2"/>
    <property type="match status" value="1"/>
</dbReference>
<evidence type="ECO:0000256" key="1">
    <source>
        <dbReference type="ARBA" id="ARBA00023015"/>
    </source>
</evidence>
<feature type="region of interest" description="Disordered" evidence="5">
    <location>
        <begin position="1"/>
        <end position="59"/>
    </location>
</feature>
<keyword evidence="8" id="KW-1185">Reference proteome</keyword>
<reference evidence="7 8" key="1">
    <citation type="submission" date="2020-03" db="EMBL/GenBank/DDBJ databases">
        <title>WGS of actinomycetes isolated from Thailand.</title>
        <authorList>
            <person name="Thawai C."/>
        </authorList>
    </citation>
    <scope>NUCLEOTIDE SEQUENCE [LARGE SCALE GENOMIC DNA]</scope>
    <source>
        <strain evidence="7 8">PLAI 1-29</strain>
    </source>
</reference>
<dbReference type="InterPro" id="IPR036271">
    <property type="entry name" value="Tet_transcr_reg_TetR-rel_C_sf"/>
</dbReference>
<proteinExistence type="predicted"/>
<dbReference type="Pfam" id="PF16859">
    <property type="entry name" value="TetR_C_11"/>
    <property type="match status" value="1"/>
</dbReference>
<keyword evidence="3" id="KW-0804">Transcription</keyword>
<dbReference type="InterPro" id="IPR009057">
    <property type="entry name" value="Homeodomain-like_sf"/>
</dbReference>
<dbReference type="SUPFAM" id="SSF46689">
    <property type="entry name" value="Homeodomain-like"/>
    <property type="match status" value="1"/>
</dbReference>
<dbReference type="InterPro" id="IPR001647">
    <property type="entry name" value="HTH_TetR"/>
</dbReference>
<accession>A0ABX1BS92</accession>
<dbReference type="PANTHER" id="PTHR30055">
    <property type="entry name" value="HTH-TYPE TRANSCRIPTIONAL REGULATOR RUTR"/>
    <property type="match status" value="1"/>
</dbReference>
<dbReference type="Gene3D" id="1.10.10.60">
    <property type="entry name" value="Homeodomain-like"/>
    <property type="match status" value="1"/>
</dbReference>
<name>A0ABX1BS92_9ACTN</name>
<protein>
    <submittedName>
        <fullName evidence="7">TetR/AcrR family transcriptional regulator</fullName>
    </submittedName>
</protein>
<organism evidence="7 8">
    <name type="scientific">Streptomyces zingiberis</name>
    <dbReference type="NCBI Taxonomy" id="2053010"/>
    <lineage>
        <taxon>Bacteria</taxon>
        <taxon>Bacillati</taxon>
        <taxon>Actinomycetota</taxon>
        <taxon>Actinomycetes</taxon>
        <taxon>Kitasatosporales</taxon>
        <taxon>Streptomycetaceae</taxon>
        <taxon>Streptomyces</taxon>
    </lineage>
</organism>
<evidence type="ECO:0000313" key="8">
    <source>
        <dbReference type="Proteomes" id="UP000695264"/>
    </source>
</evidence>